<dbReference type="Proteomes" id="UP000288805">
    <property type="component" value="Unassembled WGS sequence"/>
</dbReference>
<name>A0A438H0H5_VITVI</name>
<organism evidence="1 2">
    <name type="scientific">Vitis vinifera</name>
    <name type="common">Grape</name>
    <dbReference type="NCBI Taxonomy" id="29760"/>
    <lineage>
        <taxon>Eukaryota</taxon>
        <taxon>Viridiplantae</taxon>
        <taxon>Streptophyta</taxon>
        <taxon>Embryophyta</taxon>
        <taxon>Tracheophyta</taxon>
        <taxon>Spermatophyta</taxon>
        <taxon>Magnoliopsida</taxon>
        <taxon>eudicotyledons</taxon>
        <taxon>Gunneridae</taxon>
        <taxon>Pentapetalae</taxon>
        <taxon>rosids</taxon>
        <taxon>Vitales</taxon>
        <taxon>Vitaceae</taxon>
        <taxon>Viteae</taxon>
        <taxon>Vitis</taxon>
    </lineage>
</organism>
<accession>A0A438H0H5</accession>
<dbReference type="AlphaFoldDB" id="A0A438H0H5"/>
<evidence type="ECO:0000313" key="2">
    <source>
        <dbReference type="Proteomes" id="UP000288805"/>
    </source>
</evidence>
<dbReference type="EMBL" id="QGNW01000308">
    <property type="protein sequence ID" value="RVW77721.1"/>
    <property type="molecule type" value="Genomic_DNA"/>
</dbReference>
<sequence length="79" mass="9298">MIQVSDHGMAREFKEPEIGQIHMFLSTTKELRDAVIETYSDPEHAYFKKMMEKEHALEFLVGLNKELDGEDEFLTRSMF</sequence>
<gene>
    <name evidence="1" type="ORF">CK203_050331</name>
</gene>
<protein>
    <submittedName>
        <fullName evidence="1">Uncharacterized protein</fullName>
    </submittedName>
</protein>
<proteinExistence type="predicted"/>
<evidence type="ECO:0000313" key="1">
    <source>
        <dbReference type="EMBL" id="RVW77721.1"/>
    </source>
</evidence>
<reference evidence="1 2" key="1">
    <citation type="journal article" date="2018" name="PLoS Genet.">
        <title>Population sequencing reveals clonal diversity and ancestral inbreeding in the grapevine cultivar Chardonnay.</title>
        <authorList>
            <person name="Roach M.J."/>
            <person name="Johnson D.L."/>
            <person name="Bohlmann J."/>
            <person name="van Vuuren H.J."/>
            <person name="Jones S.J."/>
            <person name="Pretorius I.S."/>
            <person name="Schmidt S.A."/>
            <person name="Borneman A.R."/>
        </authorList>
    </citation>
    <scope>NUCLEOTIDE SEQUENCE [LARGE SCALE GENOMIC DNA]</scope>
    <source>
        <strain evidence="2">cv. Chardonnay</strain>
        <tissue evidence="1">Leaf</tissue>
    </source>
</reference>
<comment type="caution">
    <text evidence="1">The sequence shown here is derived from an EMBL/GenBank/DDBJ whole genome shotgun (WGS) entry which is preliminary data.</text>
</comment>